<feature type="transmembrane region" description="Helical" evidence="1">
    <location>
        <begin position="145"/>
        <end position="163"/>
    </location>
</feature>
<evidence type="ECO:0000256" key="1">
    <source>
        <dbReference type="SAM" id="Phobius"/>
    </source>
</evidence>
<dbReference type="Proteomes" id="UP001227831">
    <property type="component" value="Unassembled WGS sequence"/>
</dbReference>
<reference evidence="2 3" key="1">
    <citation type="journal article" date="2023" name="Int. J. Syst. Evol. Microbiol.">
        <title>Lactiplantibacillus brownii sp. nov., a novel psychrotolerant species isolated from sauerkraut.</title>
        <authorList>
            <person name="Heng Y.C."/>
            <person name="Silvaraju S."/>
            <person name="Lee J.K.Y."/>
            <person name="Kittelmann S."/>
        </authorList>
    </citation>
    <scope>NUCLEOTIDE SEQUENCE [LARGE SCALE GENOMIC DNA]</scope>
    <source>
        <strain evidence="2 3">WILCCON 0030</strain>
    </source>
</reference>
<proteinExistence type="predicted"/>
<feature type="transmembrane region" description="Helical" evidence="1">
    <location>
        <begin position="169"/>
        <end position="191"/>
    </location>
</feature>
<keyword evidence="1" id="KW-0812">Transmembrane</keyword>
<accession>A0ABU1AA94</accession>
<dbReference type="Pfam" id="PF13630">
    <property type="entry name" value="SdpI"/>
    <property type="match status" value="1"/>
</dbReference>
<feature type="transmembrane region" description="Helical" evidence="1">
    <location>
        <begin position="12"/>
        <end position="29"/>
    </location>
</feature>
<feature type="transmembrane region" description="Helical" evidence="1">
    <location>
        <begin position="103"/>
        <end position="124"/>
    </location>
</feature>
<protein>
    <submittedName>
        <fullName evidence="2">SdpI family protein</fullName>
    </submittedName>
</protein>
<organism evidence="2 3">
    <name type="scientific">Lactiplantibacillus brownii</name>
    <dbReference type="NCBI Taxonomy" id="3069269"/>
    <lineage>
        <taxon>Bacteria</taxon>
        <taxon>Bacillati</taxon>
        <taxon>Bacillota</taxon>
        <taxon>Bacilli</taxon>
        <taxon>Lactobacillales</taxon>
        <taxon>Lactobacillaceae</taxon>
        <taxon>Lactiplantibacillus</taxon>
    </lineage>
</organism>
<dbReference type="RefSeq" id="WP_308703518.1">
    <property type="nucleotide sequence ID" value="NZ_AP027463.1"/>
</dbReference>
<keyword evidence="1" id="KW-0472">Membrane</keyword>
<keyword evidence="1" id="KW-1133">Transmembrane helix</keyword>
<evidence type="ECO:0000313" key="3">
    <source>
        <dbReference type="Proteomes" id="UP001227831"/>
    </source>
</evidence>
<name>A0ABU1AA94_9LACO</name>
<comment type="caution">
    <text evidence="2">The sequence shown here is derived from an EMBL/GenBank/DDBJ whole genome shotgun (WGS) entry which is preliminary data.</text>
</comment>
<feature type="transmembrane region" description="Helical" evidence="1">
    <location>
        <begin position="74"/>
        <end position="91"/>
    </location>
</feature>
<sequence length="198" mass="21981">MRKLQMSKQRATTMLISLVNILSLVWLWLPTGQRIPKVGLDPQLGLVITLVFGLSLVAPWLLEKNYHWQPWQIAQHWSLGWLGLSILVVGFPSVFQQVSVPEIGIGLLISFFGVLCVDVPRNHLIGVRVVWTYASAAIWHKVNRVGGWLLYVSGLLGIVAGVFGQAIGMTLLVGLTLTTSAIVVGYAYWLARLSRRPM</sequence>
<gene>
    <name evidence="2" type="ORF">RA086_09275</name>
</gene>
<dbReference type="InterPro" id="IPR025962">
    <property type="entry name" value="SdpI/YhfL"/>
</dbReference>
<keyword evidence="3" id="KW-1185">Reference proteome</keyword>
<evidence type="ECO:0000313" key="2">
    <source>
        <dbReference type="EMBL" id="MDQ7937798.1"/>
    </source>
</evidence>
<feature type="transmembrane region" description="Helical" evidence="1">
    <location>
        <begin position="44"/>
        <end position="62"/>
    </location>
</feature>
<dbReference type="EMBL" id="JAVCWF010000001">
    <property type="protein sequence ID" value="MDQ7937798.1"/>
    <property type="molecule type" value="Genomic_DNA"/>
</dbReference>